<comment type="caution">
    <text evidence="2">The sequence shown here is derived from an EMBL/GenBank/DDBJ whole genome shotgun (WGS) entry which is preliminary data.</text>
</comment>
<gene>
    <name evidence="2" type="ORF">DFH08DRAFT_797414</name>
</gene>
<feature type="compositionally biased region" description="Basic and acidic residues" evidence="1">
    <location>
        <begin position="8"/>
        <end position="21"/>
    </location>
</feature>
<evidence type="ECO:0000256" key="1">
    <source>
        <dbReference type="SAM" id="MobiDB-lite"/>
    </source>
</evidence>
<evidence type="ECO:0000313" key="2">
    <source>
        <dbReference type="EMBL" id="KAJ7366432.1"/>
    </source>
</evidence>
<sequence>MPSSSSDHSADSGRSFFDHLRQAPLPPTPASRSARSTPEGFVLPVVPPVNDPLVITHDAHGHRRLPHVSDSPLSVDDGRVLKLVQHHPMVVPKCANCAEMAVECTFTEAGIPCPPCSILGIPDCDWVDPFWFIENLQCCQDLYLLDKCNELVKSVKDNRLASSLFQREFERVQSWFYSGTQGAMSQFLINSHATCNIAVRGYQSLAAASTDPTLLLCFLSLGAETQVHPLVLQVVAEHGSCFNAFRFNVFVDLVSLKRHFVKHEIPHCGYVSLHPTVPVGSAIKGSVANLSTMVSPIPGSLSKANEKIVRKVSKTIRATKYEDPVDQAAFLVDSANTVLEFHPQVASFALVPELGECVFTIRSMMHSNNVHLGTPFSNVFISIQDFAGEIIHKRQLFRERRGAQCIVPGSNQA</sequence>
<dbReference type="AlphaFoldDB" id="A0AAD7AR13"/>
<reference evidence="2" key="1">
    <citation type="submission" date="2023-03" db="EMBL/GenBank/DDBJ databases">
        <title>Massive genome expansion in bonnet fungi (Mycena s.s.) driven by repeated elements and novel gene families across ecological guilds.</title>
        <authorList>
            <consortium name="Lawrence Berkeley National Laboratory"/>
            <person name="Harder C.B."/>
            <person name="Miyauchi S."/>
            <person name="Viragh M."/>
            <person name="Kuo A."/>
            <person name="Thoen E."/>
            <person name="Andreopoulos B."/>
            <person name="Lu D."/>
            <person name="Skrede I."/>
            <person name="Drula E."/>
            <person name="Henrissat B."/>
            <person name="Morin E."/>
            <person name="Kohler A."/>
            <person name="Barry K."/>
            <person name="LaButti K."/>
            <person name="Morin E."/>
            <person name="Salamov A."/>
            <person name="Lipzen A."/>
            <person name="Mereny Z."/>
            <person name="Hegedus B."/>
            <person name="Baldrian P."/>
            <person name="Stursova M."/>
            <person name="Weitz H."/>
            <person name="Taylor A."/>
            <person name="Grigoriev I.V."/>
            <person name="Nagy L.G."/>
            <person name="Martin F."/>
            <person name="Kauserud H."/>
        </authorList>
    </citation>
    <scope>NUCLEOTIDE SEQUENCE</scope>
    <source>
        <strain evidence="2">CBHHK002</strain>
    </source>
</reference>
<protein>
    <submittedName>
        <fullName evidence="2">Uncharacterized protein</fullName>
    </submittedName>
</protein>
<proteinExistence type="predicted"/>
<dbReference type="Proteomes" id="UP001218218">
    <property type="component" value="Unassembled WGS sequence"/>
</dbReference>
<keyword evidence="3" id="KW-1185">Reference proteome</keyword>
<accession>A0AAD7AR13</accession>
<dbReference type="EMBL" id="JARIHO010000002">
    <property type="protein sequence ID" value="KAJ7366432.1"/>
    <property type="molecule type" value="Genomic_DNA"/>
</dbReference>
<organism evidence="2 3">
    <name type="scientific">Mycena albidolilacea</name>
    <dbReference type="NCBI Taxonomy" id="1033008"/>
    <lineage>
        <taxon>Eukaryota</taxon>
        <taxon>Fungi</taxon>
        <taxon>Dikarya</taxon>
        <taxon>Basidiomycota</taxon>
        <taxon>Agaricomycotina</taxon>
        <taxon>Agaricomycetes</taxon>
        <taxon>Agaricomycetidae</taxon>
        <taxon>Agaricales</taxon>
        <taxon>Marasmiineae</taxon>
        <taxon>Mycenaceae</taxon>
        <taxon>Mycena</taxon>
    </lineage>
</organism>
<feature type="region of interest" description="Disordered" evidence="1">
    <location>
        <begin position="1"/>
        <end position="39"/>
    </location>
</feature>
<name>A0AAD7AR13_9AGAR</name>
<evidence type="ECO:0000313" key="3">
    <source>
        <dbReference type="Proteomes" id="UP001218218"/>
    </source>
</evidence>